<dbReference type="Pfam" id="PF05973">
    <property type="entry name" value="Gp49"/>
    <property type="match status" value="1"/>
</dbReference>
<comment type="caution">
    <text evidence="1">The sequence shown here is derived from an EMBL/GenBank/DDBJ whole genome shotgun (WGS) entry which is preliminary data.</text>
</comment>
<sequence length="122" mass="13545">MESDRQPKPLYWVASSKKDLLCLPEDVQQTVGFALHLAQTGSRHLQAKVLRGFSGAGVLEVVEDHDGNTYRAVYTVRLGTAVYVLHCFQKKSKAGIRTPETDIALVRKRLKLAQAHSEGIQT</sequence>
<dbReference type="RefSeq" id="WP_186735129.1">
    <property type="nucleotide sequence ID" value="NZ_JABWRJ020000003.1"/>
</dbReference>
<proteinExistence type="predicted"/>
<dbReference type="InterPro" id="IPR009241">
    <property type="entry name" value="HigB-like"/>
</dbReference>
<evidence type="ECO:0000313" key="1">
    <source>
        <dbReference type="EMBL" id="MBC3448760.1"/>
    </source>
</evidence>
<accession>A0A923GDD5</accession>
<gene>
    <name evidence="1" type="ORF">HU751_23535</name>
</gene>
<organism evidence="1">
    <name type="scientific">Pseudomonas peradeniyensis</name>
    <dbReference type="NCBI Taxonomy" id="2745488"/>
    <lineage>
        <taxon>Bacteria</taxon>
        <taxon>Pseudomonadati</taxon>
        <taxon>Pseudomonadota</taxon>
        <taxon>Gammaproteobacteria</taxon>
        <taxon>Pseudomonadales</taxon>
        <taxon>Pseudomonadaceae</taxon>
        <taxon>Pseudomonas</taxon>
    </lineage>
</organism>
<reference evidence="1" key="2">
    <citation type="submission" date="2020-07" db="EMBL/GenBank/DDBJ databases">
        <authorList>
            <person name="Lood C."/>
            <person name="Girard L."/>
        </authorList>
    </citation>
    <scope>NUCLEOTIDE SEQUENCE</scope>
    <source>
        <strain evidence="1">BW13M1</strain>
    </source>
</reference>
<name>A0A923GDD5_9PSED</name>
<protein>
    <submittedName>
        <fullName evidence="1">Type II toxin-antitoxin system RelE/ParE family toxin</fullName>
    </submittedName>
</protein>
<dbReference type="EMBL" id="JABWRJ010000045">
    <property type="protein sequence ID" value="MBC3448760.1"/>
    <property type="molecule type" value="Genomic_DNA"/>
</dbReference>
<reference evidence="1" key="1">
    <citation type="journal article" date="2020" name="Microorganisms">
        <title>Reliable Identification of Environmental Pseudomonas Isolates Using the rpoD Gene.</title>
        <authorList>
            <consortium name="The Broad Institute Genome Sequencing Platform"/>
            <person name="Girard L."/>
            <person name="Lood C."/>
            <person name="Rokni-Zadeh H."/>
            <person name="van Noort V."/>
            <person name="Lavigne R."/>
            <person name="De Mot R."/>
        </authorList>
    </citation>
    <scope>NUCLEOTIDE SEQUENCE</scope>
    <source>
        <strain evidence="1">BW13M1</strain>
    </source>
</reference>
<dbReference type="AlphaFoldDB" id="A0A923GDD5"/>